<dbReference type="Proteomes" id="UP001208938">
    <property type="component" value="Unassembled WGS sequence"/>
</dbReference>
<reference evidence="3 4" key="1">
    <citation type="submission" date="2022-10" db="EMBL/GenBank/DDBJ databases">
        <title>Pararhodobacter sp. nov., isolated from marine algae.</title>
        <authorList>
            <person name="Choi B.J."/>
            <person name="Kim J.M."/>
            <person name="Lee J.K."/>
            <person name="Choi D.G."/>
            <person name="Jeon C.O."/>
        </authorList>
    </citation>
    <scope>NUCLEOTIDE SEQUENCE [LARGE SCALE GENOMIC DNA]</scope>
    <source>
        <strain evidence="3 4">ZQ420</strain>
    </source>
</reference>
<dbReference type="InterPro" id="IPR007730">
    <property type="entry name" value="SPOR-like_dom"/>
</dbReference>
<dbReference type="PROSITE" id="PS51257">
    <property type="entry name" value="PROKAR_LIPOPROTEIN"/>
    <property type="match status" value="1"/>
</dbReference>
<dbReference type="SUPFAM" id="SSF110997">
    <property type="entry name" value="Sporulation related repeat"/>
    <property type="match status" value="1"/>
</dbReference>
<dbReference type="InterPro" id="IPR036680">
    <property type="entry name" value="SPOR-like_sf"/>
</dbReference>
<dbReference type="Gene3D" id="3.30.70.1070">
    <property type="entry name" value="Sporulation related repeat"/>
    <property type="match status" value="1"/>
</dbReference>
<dbReference type="RefSeq" id="WP_264507091.1">
    <property type="nucleotide sequence ID" value="NZ_JAPDFL010000001.1"/>
</dbReference>
<dbReference type="EMBL" id="JAPDFL010000001">
    <property type="protein sequence ID" value="MCW1934283.1"/>
    <property type="molecule type" value="Genomic_DNA"/>
</dbReference>
<dbReference type="PROSITE" id="PS51724">
    <property type="entry name" value="SPOR"/>
    <property type="match status" value="1"/>
</dbReference>
<name>A0ABT3H3A8_9RHOB</name>
<sequence>MDRTVSTAFPRLAATPVLALAAALSLGACQMTQGAADGAAMTSGVPQASGNSERVIERDVEAPEVFQVDEAGLWDGRPSLGGVWVAHPTAHDPERVLIRNATTGATVIGALFRRERENPGPRFQVSSEAANALGILAGAPTDIEVTALRLQRVEMEIDPAPEPATAAGETLALAPVTTAQAPDTAVPVPAGVPQGQVAITDADEAPRRGLRDLFRRRAPDPAPVAIAQSTLAPAAGTAAAAAAPQAAAPASERRGLFGMFRRREPEPAPDTTMIALPDVTGTQTAETAPLQAPTAPVAAPVQPAPRIDRPFVQIGIFSVEQNAINARAQMQQAGLTADIRRGQVGENQFWRVVVGPASTTTERGQMLQRVRGLGFADAYAVVR</sequence>
<keyword evidence="4" id="KW-1185">Reference proteome</keyword>
<gene>
    <name evidence="3" type="ORF">OKW52_18990</name>
</gene>
<dbReference type="Pfam" id="PF05036">
    <property type="entry name" value="SPOR"/>
    <property type="match status" value="1"/>
</dbReference>
<evidence type="ECO:0000259" key="2">
    <source>
        <dbReference type="PROSITE" id="PS51724"/>
    </source>
</evidence>
<feature type="signal peptide" evidence="1">
    <location>
        <begin position="1"/>
        <end position="21"/>
    </location>
</feature>
<evidence type="ECO:0000313" key="4">
    <source>
        <dbReference type="Proteomes" id="UP001208938"/>
    </source>
</evidence>
<protein>
    <submittedName>
        <fullName evidence="3">SPOR domain-containing protein</fullName>
    </submittedName>
</protein>
<organism evidence="3 4">
    <name type="scientific">Pararhodobacter zhoushanensis</name>
    <dbReference type="NCBI Taxonomy" id="2479545"/>
    <lineage>
        <taxon>Bacteria</taxon>
        <taxon>Pseudomonadati</taxon>
        <taxon>Pseudomonadota</taxon>
        <taxon>Alphaproteobacteria</taxon>
        <taxon>Rhodobacterales</taxon>
        <taxon>Paracoccaceae</taxon>
        <taxon>Pararhodobacter</taxon>
    </lineage>
</organism>
<feature type="domain" description="SPOR" evidence="2">
    <location>
        <begin position="304"/>
        <end position="383"/>
    </location>
</feature>
<evidence type="ECO:0000313" key="3">
    <source>
        <dbReference type="EMBL" id="MCW1934283.1"/>
    </source>
</evidence>
<accession>A0ABT3H3A8</accession>
<feature type="chain" id="PRO_5047294160" evidence="1">
    <location>
        <begin position="22"/>
        <end position="383"/>
    </location>
</feature>
<proteinExistence type="predicted"/>
<evidence type="ECO:0000256" key="1">
    <source>
        <dbReference type="SAM" id="SignalP"/>
    </source>
</evidence>
<keyword evidence="1" id="KW-0732">Signal</keyword>
<comment type="caution">
    <text evidence="3">The sequence shown here is derived from an EMBL/GenBank/DDBJ whole genome shotgun (WGS) entry which is preliminary data.</text>
</comment>